<dbReference type="FunCoup" id="I2H8Q8">
    <property type="interactions" value="97"/>
</dbReference>
<evidence type="ECO:0000256" key="8">
    <source>
        <dbReference type="ARBA" id="ARBA00032018"/>
    </source>
</evidence>
<keyword evidence="4 9" id="KW-0805">Transcription regulation</keyword>
<evidence type="ECO:0000256" key="10">
    <source>
        <dbReference type="SAM" id="MobiDB-lite"/>
    </source>
</evidence>
<dbReference type="PANTHER" id="PTHR28270">
    <property type="entry name" value="MEDIATOR OF RNA POLYMERASE II TRANSCRIPTION SUBUNIT 19"/>
    <property type="match status" value="1"/>
</dbReference>
<dbReference type="Pfam" id="PF08633">
    <property type="entry name" value="Rox3"/>
    <property type="match status" value="1"/>
</dbReference>
<evidence type="ECO:0000256" key="3">
    <source>
        <dbReference type="ARBA" id="ARBA00019615"/>
    </source>
</evidence>
<gene>
    <name evidence="11" type="primary">TBLA0I01010</name>
    <name evidence="9" type="synonym">MED19</name>
    <name evidence="11" type="ORF">TBLA_0I01010</name>
</gene>
<accession>I2H8Q8</accession>
<dbReference type="HOGENOM" id="CLU_117719_0_0_1"/>
<evidence type="ECO:0000256" key="2">
    <source>
        <dbReference type="ARBA" id="ARBA00009259"/>
    </source>
</evidence>
<dbReference type="GO" id="GO:0032968">
    <property type="term" value="P:positive regulation of transcription elongation by RNA polymerase II"/>
    <property type="evidence" value="ECO:0007669"/>
    <property type="project" value="EnsemblFungi"/>
</dbReference>
<sequence>MTTETNPPDYYYYIDPQTYYQPQQPNPLDDLISIYNLKDLSKQVARSNLDGTKAVKLRKSYKNQISDLSGKFNIIPTRENGKGGEISNILFQNNADMLSDGSNYMDLKKQNYQEYLQKMKNRDLSLFNLPNIDWNLCNNVISNFEKSYPAEFQNNSIINNFQIDDLAFDFDGTGNLNLSSANSNNTNNVSNPGSTGGTTASSMKNGSQQKKRKNKSNGSSMATPNSEFNDDVKRRRLE</sequence>
<keyword evidence="5 9" id="KW-0010">Activator</keyword>
<evidence type="ECO:0000256" key="7">
    <source>
        <dbReference type="ARBA" id="ARBA00023242"/>
    </source>
</evidence>
<dbReference type="InParanoid" id="I2H8Q8"/>
<feature type="compositionally biased region" description="Low complexity" evidence="10">
    <location>
        <begin position="179"/>
        <end position="199"/>
    </location>
</feature>
<keyword evidence="6 9" id="KW-0804">Transcription</keyword>
<dbReference type="Proteomes" id="UP000002866">
    <property type="component" value="Chromosome 9"/>
</dbReference>
<dbReference type="GO" id="GO:0016592">
    <property type="term" value="C:mediator complex"/>
    <property type="evidence" value="ECO:0007669"/>
    <property type="project" value="InterPro"/>
</dbReference>
<dbReference type="InterPro" id="IPR013942">
    <property type="entry name" value="Mediator_Med19_fun"/>
</dbReference>
<protein>
    <recommendedName>
        <fullName evidence="3 9">Mediator of RNA polymerase II transcription subunit 19</fullName>
    </recommendedName>
    <alternativeName>
        <fullName evidence="8 9">Mediator complex subunit 19</fullName>
    </alternativeName>
</protein>
<comment type="similarity">
    <text evidence="2 9">Belongs to the Mediator complex subunit 19 family.</text>
</comment>
<evidence type="ECO:0000256" key="9">
    <source>
        <dbReference type="RuleBase" id="RU364151"/>
    </source>
</evidence>
<feature type="compositionally biased region" description="Polar residues" evidence="10">
    <location>
        <begin position="216"/>
        <end position="227"/>
    </location>
</feature>
<dbReference type="GO" id="GO:0003713">
    <property type="term" value="F:transcription coactivator activity"/>
    <property type="evidence" value="ECO:0007669"/>
    <property type="project" value="EnsemblFungi"/>
</dbReference>
<keyword evidence="12" id="KW-1185">Reference proteome</keyword>
<dbReference type="AlphaFoldDB" id="I2H8Q8"/>
<feature type="region of interest" description="Disordered" evidence="10">
    <location>
        <begin position="179"/>
        <end position="238"/>
    </location>
</feature>
<keyword evidence="7 9" id="KW-0539">Nucleus</keyword>
<name>I2H8Q8_HENB6</name>
<comment type="function">
    <text evidence="9">Component of the Mediator complex, a coactivator involved in the regulated transcription of nearly all RNA polymerase II-dependent genes. Mediator functions as a bridge to convey information from gene-specific regulatory proteins to the basal RNA polymerase II transcription machinery. Mediator is recruited to promoters by direct interactions with regulatory proteins and serves as a scaffold for the assembly of a functional preinitiation complex with RNA polymerase II and the general transcription factors.</text>
</comment>
<organism evidence="11 12">
    <name type="scientific">Henningerozyma blattae (strain ATCC 34711 / CBS 6284 / DSM 70876 / NBRC 10599 / NRRL Y-10934 / UCD 77-7)</name>
    <name type="common">Yeast</name>
    <name type="synonym">Tetrapisispora blattae</name>
    <dbReference type="NCBI Taxonomy" id="1071380"/>
    <lineage>
        <taxon>Eukaryota</taxon>
        <taxon>Fungi</taxon>
        <taxon>Dikarya</taxon>
        <taxon>Ascomycota</taxon>
        <taxon>Saccharomycotina</taxon>
        <taxon>Saccharomycetes</taxon>
        <taxon>Saccharomycetales</taxon>
        <taxon>Saccharomycetaceae</taxon>
        <taxon>Henningerozyma</taxon>
    </lineage>
</organism>
<evidence type="ECO:0000256" key="5">
    <source>
        <dbReference type="ARBA" id="ARBA00023159"/>
    </source>
</evidence>
<evidence type="ECO:0000313" key="12">
    <source>
        <dbReference type="Proteomes" id="UP000002866"/>
    </source>
</evidence>
<dbReference type="GeneID" id="14497938"/>
<evidence type="ECO:0000256" key="1">
    <source>
        <dbReference type="ARBA" id="ARBA00004123"/>
    </source>
</evidence>
<dbReference type="OrthoDB" id="2160599at2759"/>
<reference evidence="11 12" key="1">
    <citation type="journal article" date="2011" name="Proc. Natl. Acad. Sci. U.S.A.">
        <title>Evolutionary erosion of yeast sex chromosomes by mating-type switching accidents.</title>
        <authorList>
            <person name="Gordon J.L."/>
            <person name="Armisen D."/>
            <person name="Proux-Wera E."/>
            <person name="Oheigeartaigh S.S."/>
            <person name="Byrne K.P."/>
            <person name="Wolfe K.H."/>
        </authorList>
    </citation>
    <scope>NUCLEOTIDE SEQUENCE [LARGE SCALE GENOMIC DNA]</scope>
    <source>
        <strain evidence="12">ATCC 34711 / CBS 6284 / DSM 70876 / NBRC 10599 / NRRL Y-10934 / UCD 77-7</strain>
    </source>
</reference>
<dbReference type="PANTHER" id="PTHR28270:SF1">
    <property type="entry name" value="MEDIATOR OF RNA POLYMERASE II TRANSCRIPTION SUBUNIT 19"/>
    <property type="match status" value="1"/>
</dbReference>
<comment type="subunit">
    <text evidence="9">Component of the Mediator complex.</text>
</comment>
<dbReference type="OMA" id="SYPTEFQ"/>
<dbReference type="GO" id="GO:0000122">
    <property type="term" value="P:negative regulation of transcription by RNA polymerase II"/>
    <property type="evidence" value="ECO:0007669"/>
    <property type="project" value="EnsemblFungi"/>
</dbReference>
<dbReference type="EMBL" id="HE806324">
    <property type="protein sequence ID" value="CCH62760.1"/>
    <property type="molecule type" value="Genomic_DNA"/>
</dbReference>
<evidence type="ECO:0000313" key="11">
    <source>
        <dbReference type="EMBL" id="CCH62760.1"/>
    </source>
</evidence>
<dbReference type="eggNOG" id="ENOG502QXG3">
    <property type="taxonomic scope" value="Eukaryota"/>
</dbReference>
<proteinExistence type="inferred from homology"/>
<dbReference type="KEGG" id="tbl:TBLA_0I01010"/>
<dbReference type="GO" id="GO:0051123">
    <property type="term" value="P:RNA polymerase II preinitiation complex assembly"/>
    <property type="evidence" value="ECO:0007669"/>
    <property type="project" value="EnsemblFungi"/>
</dbReference>
<dbReference type="STRING" id="1071380.I2H8Q8"/>
<evidence type="ECO:0000256" key="6">
    <source>
        <dbReference type="ARBA" id="ARBA00023163"/>
    </source>
</evidence>
<comment type="subcellular location">
    <subcellularLocation>
        <location evidence="1 9">Nucleus</location>
    </subcellularLocation>
</comment>
<evidence type="ECO:0000256" key="4">
    <source>
        <dbReference type="ARBA" id="ARBA00023015"/>
    </source>
</evidence>
<dbReference type="RefSeq" id="XP_004182279.1">
    <property type="nucleotide sequence ID" value="XM_004182231.1"/>
</dbReference>
<dbReference type="GO" id="GO:0060261">
    <property type="term" value="P:positive regulation of transcription initiation by RNA polymerase II"/>
    <property type="evidence" value="ECO:0007669"/>
    <property type="project" value="EnsemblFungi"/>
</dbReference>
<dbReference type="GO" id="GO:0001113">
    <property type="term" value="P:transcription open complex formation at RNA polymerase II promoter"/>
    <property type="evidence" value="ECO:0007669"/>
    <property type="project" value="EnsemblFungi"/>
</dbReference>
<dbReference type="GO" id="GO:0070847">
    <property type="term" value="C:core mediator complex"/>
    <property type="evidence" value="ECO:0007669"/>
    <property type="project" value="EnsemblFungi"/>
</dbReference>